<accession>A0A3G9JT52</accession>
<proteinExistence type="predicted"/>
<dbReference type="InterPro" id="IPR041492">
    <property type="entry name" value="HAD_2"/>
</dbReference>
<evidence type="ECO:0000313" key="2">
    <source>
        <dbReference type="Proteomes" id="UP000268059"/>
    </source>
</evidence>
<dbReference type="Proteomes" id="UP000268059">
    <property type="component" value="Chromosome"/>
</dbReference>
<dbReference type="SUPFAM" id="SSF56784">
    <property type="entry name" value="HAD-like"/>
    <property type="match status" value="1"/>
</dbReference>
<reference evidence="1 2" key="1">
    <citation type="submission" date="2018-11" db="EMBL/GenBank/DDBJ databases">
        <title>Novel Erysipelotrichaceae bacterium isolated from small intestine of a swine.</title>
        <authorList>
            <person name="Kim J.S."/>
            <person name="Choe H."/>
            <person name="Lee Y.R."/>
            <person name="Kim K.M."/>
            <person name="Park D.S."/>
        </authorList>
    </citation>
    <scope>NUCLEOTIDE SEQUENCE [LARGE SCALE GENOMIC DNA]</scope>
    <source>
        <strain evidence="1 2">SG0102</strain>
    </source>
</reference>
<name>A0A3G9JT52_9FIRM</name>
<dbReference type="PANTHER" id="PTHR43611">
    <property type="entry name" value="ALPHA-D-GLUCOSE 1-PHOSPHATE PHOSPHATASE"/>
    <property type="match status" value="1"/>
</dbReference>
<dbReference type="PRINTS" id="PR00413">
    <property type="entry name" value="HADHALOGNASE"/>
</dbReference>
<dbReference type="Pfam" id="PF13419">
    <property type="entry name" value="HAD_2"/>
    <property type="match status" value="1"/>
</dbReference>
<dbReference type="InterPro" id="IPR006439">
    <property type="entry name" value="HAD-SF_hydro_IA"/>
</dbReference>
<dbReference type="InterPro" id="IPR023214">
    <property type="entry name" value="HAD_sf"/>
</dbReference>
<keyword evidence="2" id="KW-1185">Reference proteome</keyword>
<dbReference type="PANTHER" id="PTHR43611:SF3">
    <property type="entry name" value="FLAVIN MONONUCLEOTIDE HYDROLASE 1, CHLOROPLATIC"/>
    <property type="match status" value="1"/>
</dbReference>
<evidence type="ECO:0000313" key="1">
    <source>
        <dbReference type="EMBL" id="BBH27688.1"/>
    </source>
</evidence>
<gene>
    <name evidence="1" type="ORF">SG0102_26220</name>
</gene>
<dbReference type="Gene3D" id="3.40.50.1000">
    <property type="entry name" value="HAD superfamily/HAD-like"/>
    <property type="match status" value="1"/>
</dbReference>
<protein>
    <recommendedName>
        <fullName evidence="3">Haloacid dehalogenase</fullName>
    </recommendedName>
</protein>
<dbReference type="EMBL" id="AP019309">
    <property type="protein sequence ID" value="BBH27688.1"/>
    <property type="molecule type" value="Genomic_DNA"/>
</dbReference>
<evidence type="ECO:0008006" key="3">
    <source>
        <dbReference type="Google" id="ProtNLM"/>
    </source>
</evidence>
<dbReference type="InterPro" id="IPR036412">
    <property type="entry name" value="HAD-like_sf"/>
</dbReference>
<organism evidence="1 2">
    <name type="scientific">Intestinibaculum porci</name>
    <dbReference type="NCBI Taxonomy" id="2487118"/>
    <lineage>
        <taxon>Bacteria</taxon>
        <taxon>Bacillati</taxon>
        <taxon>Bacillota</taxon>
        <taxon>Erysipelotrichia</taxon>
        <taxon>Erysipelotrichales</taxon>
        <taxon>Erysipelotrichaceae</taxon>
        <taxon>Intestinibaculum</taxon>
    </lineage>
</organism>
<dbReference type="NCBIfam" id="TIGR01509">
    <property type="entry name" value="HAD-SF-IA-v3"/>
    <property type="match status" value="1"/>
</dbReference>
<dbReference type="KEGG" id="ebm:SG0102_26220"/>
<dbReference type="AlphaFoldDB" id="A0A3G9JT52"/>
<dbReference type="InParanoid" id="A0A3G9JT52"/>
<sequence length="152" mass="17789">MLDQGTLTNEEAIAVFTKQNPALKDEIIHYMTHWSELLTPLEEHVNVFKQVKKDYHVYLLSNFHLEAFQMMRQKYPFLQDVDGQVISADVHQLKPDPAIYQTLFTRYHLRPEECLFIDDSKANIDTAKKLGMKTLHIQANDPLEDHLKVLLK</sequence>